<feature type="transmembrane region" description="Helical" evidence="6">
    <location>
        <begin position="155"/>
        <end position="177"/>
    </location>
</feature>
<reference evidence="8" key="1">
    <citation type="submission" date="2016-10" db="EMBL/GenBank/DDBJ databases">
        <authorList>
            <person name="Benchimol M."/>
            <person name="Almeida L.G."/>
            <person name="Vasconcelos A.T."/>
            <person name="Perreira-Neves A."/>
            <person name="Rosa I.A."/>
            <person name="Tasca T."/>
            <person name="Bogo M.R."/>
            <person name="de Souza W."/>
        </authorList>
    </citation>
    <scope>NUCLEOTIDE SEQUENCE [LARGE SCALE GENOMIC DNA]</scope>
    <source>
        <strain evidence="8">K</strain>
    </source>
</reference>
<dbReference type="OrthoDB" id="9984778at2759"/>
<evidence type="ECO:0000313" key="8">
    <source>
        <dbReference type="EMBL" id="OHT14065.1"/>
    </source>
</evidence>
<comment type="caution">
    <text evidence="8">The sequence shown here is derived from an EMBL/GenBank/DDBJ whole genome shotgun (WGS) entry which is preliminary data.</text>
</comment>
<evidence type="ECO:0000313" key="9">
    <source>
        <dbReference type="Proteomes" id="UP000179807"/>
    </source>
</evidence>
<protein>
    <recommendedName>
        <fullName evidence="7">RING-type domain-containing protein</fullName>
    </recommendedName>
</protein>
<dbReference type="GO" id="GO:0008270">
    <property type="term" value="F:zinc ion binding"/>
    <property type="evidence" value="ECO:0007669"/>
    <property type="project" value="UniProtKB-KW"/>
</dbReference>
<dbReference type="RefSeq" id="XP_068367201.1">
    <property type="nucleotide sequence ID" value="XM_068498466.1"/>
</dbReference>
<dbReference type="GO" id="GO:0005789">
    <property type="term" value="C:endoplasmic reticulum membrane"/>
    <property type="evidence" value="ECO:0007669"/>
    <property type="project" value="UniProtKB-SubCell"/>
</dbReference>
<dbReference type="InterPro" id="IPR001841">
    <property type="entry name" value="Znf_RING"/>
</dbReference>
<evidence type="ECO:0000256" key="1">
    <source>
        <dbReference type="ARBA" id="ARBA00022723"/>
    </source>
</evidence>
<dbReference type="InterPro" id="IPR050731">
    <property type="entry name" value="HRD1_E3_ubiq-ligases"/>
</dbReference>
<dbReference type="GO" id="GO:0061630">
    <property type="term" value="F:ubiquitin protein ligase activity"/>
    <property type="evidence" value="ECO:0007669"/>
    <property type="project" value="UniProtKB-EC"/>
</dbReference>
<dbReference type="GO" id="GO:0036503">
    <property type="term" value="P:ERAD pathway"/>
    <property type="evidence" value="ECO:0007669"/>
    <property type="project" value="TreeGrafter"/>
</dbReference>
<evidence type="ECO:0000256" key="3">
    <source>
        <dbReference type="ARBA" id="ARBA00022833"/>
    </source>
</evidence>
<dbReference type="EMBL" id="MLAK01000422">
    <property type="protein sequence ID" value="OHT14065.1"/>
    <property type="molecule type" value="Genomic_DNA"/>
</dbReference>
<feature type="region of interest" description="Disordered" evidence="5">
    <location>
        <begin position="368"/>
        <end position="402"/>
    </location>
</feature>
<proteinExistence type="predicted"/>
<sequence length="402" mass="46673">MSKIFHMLETFSTIKNIMQYLSPYALISASLWFAAISKLIVSSHSFYDICVILIEDQTYYFLSLNLIFVVLILLLRQFRLFTLGRISETIQQQLINETDEMMHVIFHLITTLNSNNISYLIPAIYCQILSRLFQAKVSQLLLLPNKSSAKIHQRLIFGQLCIIFVSYYNIIICLKHFPDRGYLNILIFLTYSFSKSIKNIINHVLTIYEVVTDVSSFKIYLTKAIIDLGASLFQILLHIIWALAEFVRFKTSSFINESILSMVLGESYLLLKKILKFHSYLIAIKCLKNTIPNATQEDINEFDDTCIVCRTQLKADNDVKKLPCGHCFHLECLQKWFYHQSKCPLCQQNILELLREEQKNAQNVHNVQDAQNAEGMDAEEEIREQSDQDENVPVFNFNDLDD</sequence>
<keyword evidence="6" id="KW-1133">Transmembrane helix</keyword>
<keyword evidence="6" id="KW-0472">Membrane</keyword>
<organism evidence="8 9">
    <name type="scientific">Tritrichomonas foetus</name>
    <dbReference type="NCBI Taxonomy" id="1144522"/>
    <lineage>
        <taxon>Eukaryota</taxon>
        <taxon>Metamonada</taxon>
        <taxon>Parabasalia</taxon>
        <taxon>Tritrichomonadida</taxon>
        <taxon>Tritrichomonadidae</taxon>
        <taxon>Tritrichomonas</taxon>
    </lineage>
</organism>
<dbReference type="Proteomes" id="UP000179807">
    <property type="component" value="Unassembled WGS sequence"/>
</dbReference>
<dbReference type="PANTHER" id="PTHR22763">
    <property type="entry name" value="RING ZINC FINGER PROTEIN"/>
    <property type="match status" value="1"/>
</dbReference>
<evidence type="ECO:0000256" key="5">
    <source>
        <dbReference type="SAM" id="MobiDB-lite"/>
    </source>
</evidence>
<dbReference type="GeneID" id="94833170"/>
<feature type="transmembrane region" description="Helical" evidence="6">
    <location>
        <begin position="58"/>
        <end position="75"/>
    </location>
</feature>
<gene>
    <name evidence="8" type="ORF">TRFO_15568</name>
</gene>
<dbReference type="UniPathway" id="UPA00143"/>
<dbReference type="SMART" id="SM00184">
    <property type="entry name" value="RING"/>
    <property type="match status" value="1"/>
</dbReference>
<dbReference type="GO" id="GO:0016567">
    <property type="term" value="P:protein ubiquitination"/>
    <property type="evidence" value="ECO:0007669"/>
    <property type="project" value="UniProtKB-UniPathway"/>
</dbReference>
<dbReference type="GO" id="GO:0043161">
    <property type="term" value="P:proteasome-mediated ubiquitin-dependent protein catabolic process"/>
    <property type="evidence" value="ECO:0007669"/>
    <property type="project" value="TreeGrafter"/>
</dbReference>
<keyword evidence="1" id="KW-0479">Metal-binding</keyword>
<feature type="compositionally biased region" description="Acidic residues" evidence="5">
    <location>
        <begin position="376"/>
        <end position="390"/>
    </location>
</feature>
<keyword evidence="6" id="KW-0812">Transmembrane</keyword>
<name>A0A1J4KRZ5_9EUKA</name>
<feature type="domain" description="RING-type" evidence="7">
    <location>
        <begin position="306"/>
        <end position="347"/>
    </location>
</feature>
<dbReference type="PANTHER" id="PTHR22763:SF184">
    <property type="entry name" value="E3 UBIQUITIN-PROTEIN LIGASE SYNOVIOLIN"/>
    <property type="match status" value="1"/>
</dbReference>
<evidence type="ECO:0000256" key="4">
    <source>
        <dbReference type="PROSITE-ProRule" id="PRU00175"/>
    </source>
</evidence>
<dbReference type="PROSITE" id="PS50089">
    <property type="entry name" value="ZF_RING_2"/>
    <property type="match status" value="1"/>
</dbReference>
<dbReference type="InterPro" id="IPR013083">
    <property type="entry name" value="Znf_RING/FYVE/PHD"/>
</dbReference>
<feature type="transmembrane region" description="Helical" evidence="6">
    <location>
        <begin position="220"/>
        <end position="241"/>
    </location>
</feature>
<evidence type="ECO:0000256" key="6">
    <source>
        <dbReference type="SAM" id="Phobius"/>
    </source>
</evidence>
<keyword evidence="9" id="KW-1185">Reference proteome</keyword>
<dbReference type="VEuPathDB" id="TrichDB:TRFO_15568"/>
<dbReference type="Gene3D" id="3.30.40.10">
    <property type="entry name" value="Zinc/RING finger domain, C3HC4 (zinc finger)"/>
    <property type="match status" value="1"/>
</dbReference>
<feature type="transmembrane region" description="Helical" evidence="6">
    <location>
        <begin position="21"/>
        <end position="46"/>
    </location>
</feature>
<keyword evidence="2 4" id="KW-0863">Zinc-finger</keyword>
<accession>A0A1J4KRZ5</accession>
<dbReference type="Pfam" id="PF13639">
    <property type="entry name" value="zf-RING_2"/>
    <property type="match status" value="1"/>
</dbReference>
<dbReference type="AlphaFoldDB" id="A0A1J4KRZ5"/>
<evidence type="ECO:0000256" key="2">
    <source>
        <dbReference type="ARBA" id="ARBA00022771"/>
    </source>
</evidence>
<evidence type="ECO:0000259" key="7">
    <source>
        <dbReference type="PROSITE" id="PS50089"/>
    </source>
</evidence>
<dbReference type="SUPFAM" id="SSF57850">
    <property type="entry name" value="RING/U-box"/>
    <property type="match status" value="1"/>
</dbReference>
<keyword evidence="3" id="KW-0862">Zinc</keyword>